<dbReference type="Gene3D" id="3.40.50.2000">
    <property type="entry name" value="Glycogen Phosphorylase B"/>
    <property type="match status" value="1"/>
</dbReference>
<evidence type="ECO:0000313" key="2">
    <source>
        <dbReference type="Proteomes" id="UP001153203"/>
    </source>
</evidence>
<dbReference type="EMBL" id="JAMWGI010000008">
    <property type="protein sequence ID" value="MDG6194331.1"/>
    <property type="molecule type" value="Genomic_DNA"/>
</dbReference>
<evidence type="ECO:0000313" key="1">
    <source>
        <dbReference type="EMBL" id="MDG6194331.1"/>
    </source>
</evidence>
<organism evidence="1 2">
    <name type="scientific">Lactococcus formosensis</name>
    <dbReference type="NCBI Taxonomy" id="1281486"/>
    <lineage>
        <taxon>Bacteria</taxon>
        <taxon>Bacillati</taxon>
        <taxon>Bacillota</taxon>
        <taxon>Bacilli</taxon>
        <taxon>Lactobacillales</taxon>
        <taxon>Streptococcaceae</taxon>
        <taxon>Lactococcus</taxon>
    </lineage>
</organism>
<name>A0A9X4SGX6_9LACT</name>
<protein>
    <submittedName>
        <fullName evidence="1">Uncharacterized protein</fullName>
    </submittedName>
</protein>
<reference evidence="1" key="1">
    <citation type="submission" date="2022-06" db="EMBL/GenBank/DDBJ databases">
        <title>Lactococcus from bovine mastitis in China.</title>
        <authorList>
            <person name="Lin Y."/>
            <person name="Han B."/>
        </authorList>
    </citation>
    <scope>NUCLEOTIDE SEQUENCE</scope>
    <source>
        <strain evidence="1">Hebei-B-39</strain>
    </source>
</reference>
<sequence length="151" mass="17075">MIHFVESLDLTKKDILIIDRSTGMGPEIIKAKGEAKVGVVIHAEHYNAPLTTEKKILWNNYYDYQFENARSIDFFVTATEIQKQVLEQQFLKYGKGPVTVYAIPVGSIDKLMVNKKRKANTLDHCFTLSQRETFGLAYTGNGASTETDKKP</sequence>
<dbReference type="Proteomes" id="UP001153203">
    <property type="component" value="Unassembled WGS sequence"/>
</dbReference>
<dbReference type="AlphaFoldDB" id="A0A9X4SGX6"/>
<proteinExistence type="predicted"/>
<comment type="caution">
    <text evidence="1">The sequence shown here is derived from an EMBL/GenBank/DDBJ whole genome shotgun (WGS) entry which is preliminary data.</text>
</comment>
<accession>A0A9X4SGX6</accession>
<gene>
    <name evidence="1" type="ORF">NF708_10080</name>
</gene>